<dbReference type="PANTHER" id="PTHR43065:SF42">
    <property type="entry name" value="TWO-COMPONENT SENSOR PPRA"/>
    <property type="match status" value="1"/>
</dbReference>
<keyword evidence="3" id="KW-0597">Phosphoprotein</keyword>
<evidence type="ECO:0000313" key="9">
    <source>
        <dbReference type="Proteomes" id="UP000515369"/>
    </source>
</evidence>
<dbReference type="Pfam" id="PF02518">
    <property type="entry name" value="HATPase_c"/>
    <property type="match status" value="1"/>
</dbReference>
<dbReference type="InterPro" id="IPR011990">
    <property type="entry name" value="TPR-like_helical_dom_sf"/>
</dbReference>
<protein>
    <recommendedName>
        <fullName evidence="2">histidine kinase</fullName>
        <ecNumber evidence="2">2.7.13.3</ecNumber>
    </recommendedName>
</protein>
<dbReference type="SMART" id="SM00028">
    <property type="entry name" value="TPR"/>
    <property type="match status" value="2"/>
</dbReference>
<keyword evidence="8" id="KW-0808">Transferase</keyword>
<reference evidence="8 9" key="1">
    <citation type="submission" date="2020-07" db="EMBL/GenBank/DDBJ databases">
        <title>Spirosoma foliorum sp. nov., isolated from the leaves on the Nejang mountain Korea, Republic of.</title>
        <authorList>
            <person name="Ho H."/>
            <person name="Lee Y.-J."/>
            <person name="Nurcahyanto D.-A."/>
            <person name="Kim S.-G."/>
        </authorList>
    </citation>
    <scope>NUCLEOTIDE SEQUENCE [LARGE SCALE GENOMIC DNA]</scope>
    <source>
        <strain evidence="8 9">PL0136</strain>
    </source>
</reference>
<dbReference type="CDD" id="cd00082">
    <property type="entry name" value="HisKA"/>
    <property type="match status" value="1"/>
</dbReference>
<evidence type="ECO:0000256" key="5">
    <source>
        <dbReference type="SAM" id="Coils"/>
    </source>
</evidence>
<organism evidence="8 9">
    <name type="scientific">Spirosoma foliorum</name>
    <dbReference type="NCBI Taxonomy" id="2710596"/>
    <lineage>
        <taxon>Bacteria</taxon>
        <taxon>Pseudomonadati</taxon>
        <taxon>Bacteroidota</taxon>
        <taxon>Cytophagia</taxon>
        <taxon>Cytophagales</taxon>
        <taxon>Cytophagaceae</taxon>
        <taxon>Spirosoma</taxon>
    </lineage>
</organism>
<dbReference type="InterPro" id="IPR004358">
    <property type="entry name" value="Sig_transdc_His_kin-like_C"/>
</dbReference>
<evidence type="ECO:0000256" key="6">
    <source>
        <dbReference type="SAM" id="Phobius"/>
    </source>
</evidence>
<dbReference type="Gene3D" id="3.30.565.10">
    <property type="entry name" value="Histidine kinase-like ATPase, C-terminal domain"/>
    <property type="match status" value="1"/>
</dbReference>
<keyword evidence="6" id="KW-1133">Transmembrane helix</keyword>
<name>A0A7G5H6Y2_9BACT</name>
<dbReference type="AlphaFoldDB" id="A0A7G5H6Y2"/>
<dbReference type="PROSITE" id="PS50005">
    <property type="entry name" value="TPR"/>
    <property type="match status" value="1"/>
</dbReference>
<dbReference type="Gene3D" id="1.10.287.130">
    <property type="match status" value="1"/>
</dbReference>
<keyword evidence="5" id="KW-0175">Coiled coil</keyword>
<dbReference type="InterPro" id="IPR003661">
    <property type="entry name" value="HisK_dim/P_dom"/>
</dbReference>
<evidence type="ECO:0000256" key="3">
    <source>
        <dbReference type="ARBA" id="ARBA00022553"/>
    </source>
</evidence>
<keyword evidence="6" id="KW-0472">Membrane</keyword>
<dbReference type="PANTHER" id="PTHR43065">
    <property type="entry name" value="SENSOR HISTIDINE KINASE"/>
    <property type="match status" value="1"/>
</dbReference>
<comment type="catalytic activity">
    <reaction evidence="1">
        <text>ATP + protein L-histidine = ADP + protein N-phospho-L-histidine.</text>
        <dbReference type="EC" id="2.7.13.3"/>
    </reaction>
</comment>
<dbReference type="SUPFAM" id="SSF55874">
    <property type="entry name" value="ATPase domain of HSP90 chaperone/DNA topoisomerase II/histidine kinase"/>
    <property type="match status" value="1"/>
</dbReference>
<dbReference type="SMART" id="SM00388">
    <property type="entry name" value="HisKA"/>
    <property type="match status" value="1"/>
</dbReference>
<gene>
    <name evidence="8" type="ORF">H3H32_07565</name>
</gene>
<evidence type="ECO:0000256" key="2">
    <source>
        <dbReference type="ARBA" id="ARBA00012438"/>
    </source>
</evidence>
<feature type="domain" description="Histidine kinase" evidence="7">
    <location>
        <begin position="396"/>
        <end position="635"/>
    </location>
</feature>
<dbReference type="InterPro" id="IPR036890">
    <property type="entry name" value="HATPase_C_sf"/>
</dbReference>
<dbReference type="InterPro" id="IPR036097">
    <property type="entry name" value="HisK_dim/P_sf"/>
</dbReference>
<dbReference type="PRINTS" id="PR00344">
    <property type="entry name" value="BCTRLSENSOR"/>
</dbReference>
<dbReference type="Proteomes" id="UP000515369">
    <property type="component" value="Chromosome"/>
</dbReference>
<dbReference type="InterPro" id="IPR019734">
    <property type="entry name" value="TPR_rpt"/>
</dbReference>
<evidence type="ECO:0000259" key="7">
    <source>
        <dbReference type="PROSITE" id="PS50109"/>
    </source>
</evidence>
<dbReference type="InterPro" id="IPR005467">
    <property type="entry name" value="His_kinase_dom"/>
</dbReference>
<dbReference type="PROSITE" id="PS50109">
    <property type="entry name" value="HIS_KIN"/>
    <property type="match status" value="1"/>
</dbReference>
<dbReference type="SUPFAM" id="SSF47384">
    <property type="entry name" value="Homodimeric domain of signal transducing histidine kinase"/>
    <property type="match status" value="1"/>
</dbReference>
<sequence length="635" mass="71942">MNAYYLLAFKSQLLETKGKKQEAKLAQQQVNKFIVANPDHQETALLYTGVSNFYYAKKDVPLAFEANAKANLLLERLGEQHLRILILERLASVYFYRLDIPNKALDFYLKETALAEAIHDQKNLAWIYHKVAFTLIRLKRFEEAAHYAGKAKKIIDSSPESLSKKKDVAQHYDALGQILMGNHKYREAISNFKQALQIDSSFTTIAIYFNMYIAQCYQKMGNLNESISYGLVSYEDAVANPNSDGNYVIPRVCRLLFENYDSLGNTSQAYNYLKIEYGYRKAIEEQNATNRLAEMEIQSIVQKSEQARLLKEKENQNQRWWLFSIAVALFSAIVLAAVFYRNNLHKQKANTLLYRQKEEIDCQRDKAENALTELKTTQQQLIQKEKLASLGELTAGIAHEIQNPLNFVNNFSEVSAELIEEQKEALAKGDTEEAKAIAEDLSSNLQKINHHGGRASSIVKGMLEHSRTESGEKRPTNLNALADEYLKLAYHGLKAKEKSFTCELVTEFDPALGLVKLTPQEIGRVLLNLYNNAFYAVDERKKQFDPDYKPTVKVRTKWGSDQVEIRVSDNGIGIPDSVKAKIFQPFFTTKPTGEGTGLGLSLSYDIITKGHGGMLIMDSQQNQGTEFTISLPTKA</sequence>
<accession>A0A7G5H6Y2</accession>
<dbReference type="Gene3D" id="1.25.40.10">
    <property type="entry name" value="Tetratricopeptide repeat domain"/>
    <property type="match status" value="2"/>
</dbReference>
<dbReference type="SMART" id="SM00387">
    <property type="entry name" value="HATPase_c"/>
    <property type="match status" value="1"/>
</dbReference>
<keyword evidence="4" id="KW-0802">TPR repeat</keyword>
<keyword evidence="8" id="KW-0418">Kinase</keyword>
<evidence type="ECO:0000313" key="8">
    <source>
        <dbReference type="EMBL" id="QMW06874.1"/>
    </source>
</evidence>
<feature type="coiled-coil region" evidence="5">
    <location>
        <begin position="357"/>
        <end position="387"/>
    </location>
</feature>
<dbReference type="EC" id="2.7.13.3" evidence="2"/>
<dbReference type="EMBL" id="CP059732">
    <property type="protein sequence ID" value="QMW06874.1"/>
    <property type="molecule type" value="Genomic_DNA"/>
</dbReference>
<keyword evidence="9" id="KW-1185">Reference proteome</keyword>
<feature type="transmembrane region" description="Helical" evidence="6">
    <location>
        <begin position="320"/>
        <end position="340"/>
    </location>
</feature>
<evidence type="ECO:0000256" key="1">
    <source>
        <dbReference type="ARBA" id="ARBA00000085"/>
    </source>
</evidence>
<dbReference type="InterPro" id="IPR003594">
    <property type="entry name" value="HATPase_dom"/>
</dbReference>
<keyword evidence="6" id="KW-0812">Transmembrane</keyword>
<dbReference type="GO" id="GO:0000155">
    <property type="term" value="F:phosphorelay sensor kinase activity"/>
    <property type="evidence" value="ECO:0007669"/>
    <property type="project" value="InterPro"/>
</dbReference>
<feature type="repeat" description="TPR" evidence="4">
    <location>
        <begin position="169"/>
        <end position="202"/>
    </location>
</feature>
<dbReference type="KEGG" id="sfol:H3H32_07565"/>
<dbReference type="SUPFAM" id="SSF48452">
    <property type="entry name" value="TPR-like"/>
    <property type="match status" value="1"/>
</dbReference>
<proteinExistence type="predicted"/>
<dbReference type="Pfam" id="PF00512">
    <property type="entry name" value="HisKA"/>
    <property type="match status" value="1"/>
</dbReference>
<evidence type="ECO:0000256" key="4">
    <source>
        <dbReference type="PROSITE-ProRule" id="PRU00339"/>
    </source>
</evidence>